<proteinExistence type="predicted"/>
<feature type="transmembrane region" description="Helical" evidence="1">
    <location>
        <begin position="85"/>
        <end position="102"/>
    </location>
</feature>
<keyword evidence="1" id="KW-0472">Membrane</keyword>
<reference evidence="2 3" key="1">
    <citation type="journal article" date="2009" name="Nat. Genet.">
        <title>The genome of the cucumber, Cucumis sativus L.</title>
        <authorList>
            <person name="Huang S."/>
            <person name="Li R."/>
            <person name="Zhang Z."/>
            <person name="Li L."/>
            <person name="Gu X."/>
            <person name="Fan W."/>
            <person name="Lucas W.J."/>
            <person name="Wang X."/>
            <person name="Xie B."/>
            <person name="Ni P."/>
            <person name="Ren Y."/>
            <person name="Zhu H."/>
            <person name="Li J."/>
            <person name="Lin K."/>
            <person name="Jin W."/>
            <person name="Fei Z."/>
            <person name="Li G."/>
            <person name="Staub J."/>
            <person name="Kilian A."/>
            <person name="van der Vossen E.A."/>
            <person name="Wu Y."/>
            <person name="Guo J."/>
            <person name="He J."/>
            <person name="Jia Z."/>
            <person name="Ren Y."/>
            <person name="Tian G."/>
            <person name="Lu Y."/>
            <person name="Ruan J."/>
            <person name="Qian W."/>
            <person name="Wang M."/>
            <person name="Huang Q."/>
            <person name="Li B."/>
            <person name="Xuan Z."/>
            <person name="Cao J."/>
            <person name="Asan"/>
            <person name="Wu Z."/>
            <person name="Zhang J."/>
            <person name="Cai Q."/>
            <person name="Bai Y."/>
            <person name="Zhao B."/>
            <person name="Han Y."/>
            <person name="Li Y."/>
            <person name="Li X."/>
            <person name="Wang S."/>
            <person name="Shi Q."/>
            <person name="Liu S."/>
            <person name="Cho W.K."/>
            <person name="Kim J.Y."/>
            <person name="Xu Y."/>
            <person name="Heller-Uszynska K."/>
            <person name="Miao H."/>
            <person name="Cheng Z."/>
            <person name="Zhang S."/>
            <person name="Wu J."/>
            <person name="Yang Y."/>
            <person name="Kang H."/>
            <person name="Li M."/>
            <person name="Liang H."/>
            <person name="Ren X."/>
            <person name="Shi Z."/>
            <person name="Wen M."/>
            <person name="Jian M."/>
            <person name="Yang H."/>
            <person name="Zhang G."/>
            <person name="Yang Z."/>
            <person name="Chen R."/>
            <person name="Liu S."/>
            <person name="Li J."/>
            <person name="Ma L."/>
            <person name="Liu H."/>
            <person name="Zhou Y."/>
            <person name="Zhao J."/>
            <person name="Fang X."/>
            <person name="Li G."/>
            <person name="Fang L."/>
            <person name="Li Y."/>
            <person name="Liu D."/>
            <person name="Zheng H."/>
            <person name="Zhang Y."/>
            <person name="Qin N."/>
            <person name="Li Z."/>
            <person name="Yang G."/>
            <person name="Yang S."/>
            <person name="Bolund L."/>
            <person name="Kristiansen K."/>
            <person name="Zheng H."/>
            <person name="Li S."/>
            <person name="Zhang X."/>
            <person name="Yang H."/>
            <person name="Wang J."/>
            <person name="Sun R."/>
            <person name="Zhang B."/>
            <person name="Jiang S."/>
            <person name="Wang J."/>
            <person name="Du Y."/>
            <person name="Li S."/>
        </authorList>
    </citation>
    <scope>NUCLEOTIDE SEQUENCE [LARGE SCALE GENOMIC DNA]</scope>
    <source>
        <strain evidence="3">cv. 9930</strain>
    </source>
</reference>
<evidence type="ECO:0000256" key="1">
    <source>
        <dbReference type="SAM" id="Phobius"/>
    </source>
</evidence>
<feature type="transmembrane region" description="Helical" evidence="1">
    <location>
        <begin position="20"/>
        <end position="42"/>
    </location>
</feature>
<keyword evidence="1" id="KW-1133">Transmembrane helix</keyword>
<reference evidence="2 3" key="2">
    <citation type="journal article" date="2009" name="PLoS ONE">
        <title>An integrated genetic and cytogenetic map of the cucumber genome.</title>
        <authorList>
            <person name="Ren Y."/>
            <person name="Zhang Z."/>
            <person name="Liu J."/>
            <person name="Staub J.E."/>
            <person name="Han Y."/>
            <person name="Cheng Z."/>
            <person name="Li X."/>
            <person name="Lu J."/>
            <person name="Miao H."/>
            <person name="Kang H."/>
            <person name="Xie B."/>
            <person name="Gu X."/>
            <person name="Wang X."/>
            <person name="Du Y."/>
            <person name="Jin W."/>
            <person name="Huang S."/>
        </authorList>
    </citation>
    <scope>NUCLEOTIDE SEQUENCE [LARGE SCALE GENOMIC DNA]</scope>
    <source>
        <strain evidence="3">cv. 9930</strain>
    </source>
</reference>
<protein>
    <recommendedName>
        <fullName evidence="4">Transmembrane protein</fullName>
    </recommendedName>
</protein>
<organism evidence="2 3">
    <name type="scientific">Cucumis sativus</name>
    <name type="common">Cucumber</name>
    <dbReference type="NCBI Taxonomy" id="3659"/>
    <lineage>
        <taxon>Eukaryota</taxon>
        <taxon>Viridiplantae</taxon>
        <taxon>Streptophyta</taxon>
        <taxon>Embryophyta</taxon>
        <taxon>Tracheophyta</taxon>
        <taxon>Spermatophyta</taxon>
        <taxon>Magnoliopsida</taxon>
        <taxon>eudicotyledons</taxon>
        <taxon>Gunneridae</taxon>
        <taxon>Pentapetalae</taxon>
        <taxon>rosids</taxon>
        <taxon>fabids</taxon>
        <taxon>Cucurbitales</taxon>
        <taxon>Cucurbitaceae</taxon>
        <taxon>Benincaseae</taxon>
        <taxon>Cucumis</taxon>
    </lineage>
</organism>
<reference evidence="2 3" key="4">
    <citation type="journal article" date="2011" name="BMC Genomics">
        <title>RNA-Seq improves annotation of protein-coding genes in the cucumber genome.</title>
        <authorList>
            <person name="Li Z."/>
            <person name="Zhang Z."/>
            <person name="Yan P."/>
            <person name="Huang S."/>
            <person name="Fei Z."/>
            <person name="Lin K."/>
        </authorList>
    </citation>
    <scope>NUCLEOTIDE SEQUENCE [LARGE SCALE GENOMIC DNA]</scope>
    <source>
        <strain evidence="3">cv. 9930</strain>
    </source>
</reference>
<keyword evidence="3" id="KW-1185">Reference proteome</keyword>
<dbReference type="Proteomes" id="UP000029981">
    <property type="component" value="Chromosome 2"/>
</dbReference>
<evidence type="ECO:0000313" key="2">
    <source>
        <dbReference type="EMBL" id="KGN61387.1"/>
    </source>
</evidence>
<reference evidence="2 3" key="3">
    <citation type="journal article" date="2010" name="BMC Genomics">
        <title>Transcriptome sequencing and comparative analysis of cucumber flowers with different sex types.</title>
        <authorList>
            <person name="Guo S."/>
            <person name="Zheng Y."/>
            <person name="Joung J.G."/>
            <person name="Liu S."/>
            <person name="Zhang Z."/>
            <person name="Crasta O.R."/>
            <person name="Sobral B.W."/>
            <person name="Xu Y."/>
            <person name="Huang S."/>
            <person name="Fei Z."/>
        </authorList>
    </citation>
    <scope>NUCLEOTIDE SEQUENCE [LARGE SCALE GENOMIC DNA]</scope>
    <source>
        <strain evidence="3">cv. 9930</strain>
    </source>
</reference>
<evidence type="ECO:0008006" key="4">
    <source>
        <dbReference type="Google" id="ProtNLM"/>
    </source>
</evidence>
<evidence type="ECO:0000313" key="3">
    <source>
        <dbReference type="Proteomes" id="UP000029981"/>
    </source>
</evidence>
<gene>
    <name evidence="2" type="ORF">Csa_2G108650</name>
</gene>
<sequence>MKACQFSNLSLKFSASFNLFFFYLLQATISAVLIFSLFFVTINHHGIATRRHPSALSITSGRRQGLPPSPPCLATRQYCQRKQNTLWHLGLLFFHIAMMSLVQSENEKMGLVHVLLSRAPFSKFLPQKTHSLLPFFLP</sequence>
<keyword evidence="1" id="KW-0812">Transmembrane</keyword>
<dbReference type="AlphaFoldDB" id="A0A0A0LKV8"/>
<dbReference type="EMBL" id="CM002923">
    <property type="protein sequence ID" value="KGN61387.1"/>
    <property type="molecule type" value="Genomic_DNA"/>
</dbReference>
<dbReference type="Gramene" id="KGN61387">
    <property type="protein sequence ID" value="KGN61387"/>
    <property type="gene ID" value="Csa_2G108650"/>
</dbReference>
<accession>A0A0A0LKV8</accession>
<name>A0A0A0LKV8_CUCSA</name>